<proteinExistence type="predicted"/>
<dbReference type="Proteomes" id="UP000001555">
    <property type="component" value="Unassembled WGS sequence"/>
</dbReference>
<dbReference type="PaxDb" id="6945-B7QD18"/>
<accession>B7QD18</accession>
<sequence>MREGSLTLACLARRRPRRFSSLLFSPLAGAFQFSGLLAEGDRRRNQRPRLAGLYERPASMDKACIFSSQTGIG</sequence>
<dbReference type="EMBL" id="ABJB010810997">
    <property type="status" value="NOT_ANNOTATED_CDS"/>
    <property type="molecule type" value="Genomic_DNA"/>
</dbReference>
<organism>
    <name type="scientific">Ixodes scapularis</name>
    <name type="common">Black-legged tick</name>
    <name type="synonym">Deer tick</name>
    <dbReference type="NCBI Taxonomy" id="6945"/>
    <lineage>
        <taxon>Eukaryota</taxon>
        <taxon>Metazoa</taxon>
        <taxon>Ecdysozoa</taxon>
        <taxon>Arthropoda</taxon>
        <taxon>Chelicerata</taxon>
        <taxon>Arachnida</taxon>
        <taxon>Acari</taxon>
        <taxon>Parasitiformes</taxon>
        <taxon>Ixodida</taxon>
        <taxon>Ixodoidea</taxon>
        <taxon>Ixodidae</taxon>
        <taxon>Ixodinae</taxon>
        <taxon>Ixodes</taxon>
    </lineage>
</organism>
<dbReference type="InParanoid" id="B7QD18"/>
<dbReference type="VEuPathDB" id="VectorBase:ISCI012608"/>
<evidence type="ECO:0000313" key="3">
    <source>
        <dbReference type="Proteomes" id="UP000001555"/>
    </source>
</evidence>
<reference evidence="1 3" key="1">
    <citation type="submission" date="2008-03" db="EMBL/GenBank/DDBJ databases">
        <title>Annotation of Ixodes scapularis.</title>
        <authorList>
            <consortium name="Ixodes scapularis Genome Project Consortium"/>
            <person name="Caler E."/>
            <person name="Hannick L.I."/>
            <person name="Bidwell S."/>
            <person name="Joardar V."/>
            <person name="Thiagarajan M."/>
            <person name="Amedeo P."/>
            <person name="Galinsky K.J."/>
            <person name="Schobel S."/>
            <person name="Inman J."/>
            <person name="Hostetler J."/>
            <person name="Miller J."/>
            <person name="Hammond M."/>
            <person name="Megy K."/>
            <person name="Lawson D."/>
            <person name="Kodira C."/>
            <person name="Sutton G."/>
            <person name="Meyer J."/>
            <person name="Hill C.A."/>
            <person name="Birren B."/>
            <person name="Nene V."/>
            <person name="Collins F."/>
            <person name="Alarcon-Chaidez F."/>
            <person name="Wikel S."/>
            <person name="Strausberg R."/>
        </authorList>
    </citation>
    <scope>NUCLEOTIDE SEQUENCE [LARGE SCALE GENOMIC DNA]</scope>
    <source>
        <strain evidence="3">Wikel</strain>
        <strain evidence="1">Wikel colony</strain>
    </source>
</reference>
<dbReference type="VEuPathDB" id="VectorBase:ISCW012608"/>
<dbReference type="EMBL" id="DS910819">
    <property type="protein sequence ID" value="EEC16740.1"/>
    <property type="molecule type" value="Genomic_DNA"/>
</dbReference>
<evidence type="ECO:0000313" key="1">
    <source>
        <dbReference type="EMBL" id="EEC16740.1"/>
    </source>
</evidence>
<evidence type="ECO:0000313" key="2">
    <source>
        <dbReference type="EnsemblMetazoa" id="ISCW012608-PA"/>
    </source>
</evidence>
<dbReference type="AlphaFoldDB" id="B7QD18"/>
<gene>
    <name evidence="1" type="ORF">IscW_ISCW012608</name>
</gene>
<reference evidence="2" key="2">
    <citation type="submission" date="2020-05" db="UniProtKB">
        <authorList>
            <consortium name="EnsemblMetazoa"/>
        </authorList>
    </citation>
    <scope>IDENTIFICATION</scope>
    <source>
        <strain evidence="2">wikel</strain>
    </source>
</reference>
<dbReference type="EnsemblMetazoa" id="ISCW012608-RA">
    <property type="protein sequence ID" value="ISCW012608-PA"/>
    <property type="gene ID" value="ISCW012608"/>
</dbReference>
<keyword evidence="3" id="KW-1185">Reference proteome</keyword>
<protein>
    <submittedName>
        <fullName evidence="1 2">Uncharacterized protein</fullName>
    </submittedName>
</protein>
<dbReference type="HOGENOM" id="CLU_2707545_0_0_1"/>
<name>B7QD18_IXOSC</name>